<dbReference type="CDD" id="cd01949">
    <property type="entry name" value="GGDEF"/>
    <property type="match status" value="1"/>
</dbReference>
<evidence type="ECO:0000256" key="2">
    <source>
        <dbReference type="ARBA" id="ARBA00034247"/>
    </source>
</evidence>
<dbReference type="InterPro" id="IPR011041">
    <property type="entry name" value="Quinoprot_gluc/sorb_DH_b-prop"/>
</dbReference>
<gene>
    <name evidence="5" type="ORF">J2T60_001970</name>
</gene>
<dbReference type="SUPFAM" id="SSF50952">
    <property type="entry name" value="Soluble quinoprotein glucose dehydrogenase"/>
    <property type="match status" value="1"/>
</dbReference>
<dbReference type="InterPro" id="IPR029787">
    <property type="entry name" value="Nucleotide_cyclase"/>
</dbReference>
<dbReference type="SUPFAM" id="SSF55073">
    <property type="entry name" value="Nucleotide cyclase"/>
    <property type="match status" value="1"/>
</dbReference>
<comment type="catalytic activity">
    <reaction evidence="2">
        <text>2 GTP = 3',3'-c-di-GMP + 2 diphosphate</text>
        <dbReference type="Rhea" id="RHEA:24898"/>
        <dbReference type="ChEBI" id="CHEBI:33019"/>
        <dbReference type="ChEBI" id="CHEBI:37565"/>
        <dbReference type="ChEBI" id="CHEBI:58805"/>
        <dbReference type="EC" id="2.7.7.65"/>
    </reaction>
</comment>
<keyword evidence="3" id="KW-1133">Transmembrane helix</keyword>
<comment type="caution">
    <text evidence="5">The sequence shown here is derived from an EMBL/GenBank/DDBJ whole genome shotgun (WGS) entry which is preliminary data.</text>
</comment>
<dbReference type="SMART" id="SM00267">
    <property type="entry name" value="GGDEF"/>
    <property type="match status" value="1"/>
</dbReference>
<dbReference type="RefSeq" id="WP_253449135.1">
    <property type="nucleotide sequence ID" value="NZ_JALJYF010000002.1"/>
</dbReference>
<dbReference type="Proteomes" id="UP001523550">
    <property type="component" value="Unassembled WGS sequence"/>
</dbReference>
<dbReference type="Pfam" id="PF07494">
    <property type="entry name" value="Reg_prop"/>
    <property type="match status" value="3"/>
</dbReference>
<proteinExistence type="predicted"/>
<evidence type="ECO:0000259" key="4">
    <source>
        <dbReference type="PROSITE" id="PS50887"/>
    </source>
</evidence>
<dbReference type="InterPro" id="IPR000160">
    <property type="entry name" value="GGDEF_dom"/>
</dbReference>
<dbReference type="EC" id="2.7.7.65" evidence="1"/>
<dbReference type="InterPro" id="IPR015943">
    <property type="entry name" value="WD40/YVTN_repeat-like_dom_sf"/>
</dbReference>
<evidence type="ECO:0000256" key="3">
    <source>
        <dbReference type="SAM" id="Phobius"/>
    </source>
</evidence>
<dbReference type="EMBL" id="JALJYF010000002">
    <property type="protein sequence ID" value="MCP1727970.1"/>
    <property type="molecule type" value="Genomic_DNA"/>
</dbReference>
<feature type="domain" description="GGDEF" evidence="4">
    <location>
        <begin position="843"/>
        <end position="979"/>
    </location>
</feature>
<dbReference type="Gene3D" id="2.130.10.10">
    <property type="entry name" value="YVTN repeat-like/Quinoprotein amine dehydrogenase"/>
    <property type="match status" value="2"/>
</dbReference>
<sequence>MLMLPLIYSLAAPSEALDPARDVDQYIHEIWTSQDGLPQNSVNGLTLGPQGYLWLATYDGLIRFDGQRFERLEDDALPGRRLRIIGDNEQGFWISGELRGLAFFDGESAQAVELNGDEMNWPLSHIKGDLDEAWIGANNGLFHLSQGRLRQQDNGLPTDSAIMKLARFGPENRLAAGGLAGLFVQQEDGFRQIAPSALGYMAVYSLLASGDTLWAGGDAGLYRVDMDADTDAPTVSATGWQWPASDSASIRALHQDSEKNIWAGIQGRGVGRMNEHGHQLLTRDQGLSNHNISDFFQGPEGSLWIGTDGGGLNRLRNGEIIAYGGERSAINHSILPIIEGKDGDLWLGGVCSGVHRFRDGEVLASLAEEEGLDNSCVYSLLMDSDGTLWAGTYGGGVFRRQNGGDFQQLALADSSGDEASLDDNIVVTALTQSDDGRIWLGSNQGLFLYQPEANHARRIAGSSDHFIQQITLHDQTLWLATTQGAYLASLPEQAEDRLATSLTIKPLSDDSRLVDVRVREILPDEDGVWIGTYGSGLQFWDGEDLHGLGREQGLQEMVVSRILRTDNDDLLLSGNQGISRVSREALMAVIRGEQDQAVVELLGVKDGMLVAETNGGGQPAGIRDSQGRYWFPTVDGIVLLEPGRMERNLRPPPVHIEEIRVAGETQGLEGPISIPAQRREVEIRFTGLSFIAPERMQFRYRLDEEAPWVDVGNRRTLHLAHLQGGRHRLEIMAANENGIWSEETATIVLEVEPPFRETLWFPLSLVAAVAAGLGGLFALGLLRARRQRAYLQALVQERTAALEAANRKLTTQASQDGLTGAGNRHVLRSRLRDNWEDCRARQAPMSLLMMDIDHFKEYNDVHGHVEGDNCLKRIVQALNPDLRPVDSLIRYGGEEFVVLLPDTDAVAAASIAERLRQTILSLALPHDASPVERVVTISIGTATVCPHRGGTSTSLLRAADEALYQAKAQGRNCIRQAEPATGDSDDS</sequence>
<evidence type="ECO:0000313" key="6">
    <source>
        <dbReference type="Proteomes" id="UP001523550"/>
    </source>
</evidence>
<dbReference type="PANTHER" id="PTHR45138:SF9">
    <property type="entry name" value="DIGUANYLATE CYCLASE DGCM-RELATED"/>
    <property type="match status" value="1"/>
</dbReference>
<dbReference type="PANTHER" id="PTHR45138">
    <property type="entry name" value="REGULATORY COMPONENTS OF SENSORY TRANSDUCTION SYSTEM"/>
    <property type="match status" value="1"/>
</dbReference>
<dbReference type="Gene3D" id="3.30.70.270">
    <property type="match status" value="1"/>
</dbReference>
<dbReference type="Gene3D" id="2.60.40.10">
    <property type="entry name" value="Immunoglobulins"/>
    <property type="match status" value="1"/>
</dbReference>
<dbReference type="InterPro" id="IPR013783">
    <property type="entry name" value="Ig-like_fold"/>
</dbReference>
<organism evidence="5 6">
    <name type="scientific">Natronospira proteinivora</name>
    <dbReference type="NCBI Taxonomy" id="1807133"/>
    <lineage>
        <taxon>Bacteria</taxon>
        <taxon>Pseudomonadati</taxon>
        <taxon>Pseudomonadota</taxon>
        <taxon>Gammaproteobacteria</taxon>
        <taxon>Natronospirales</taxon>
        <taxon>Natronospiraceae</taxon>
        <taxon>Natronospira</taxon>
    </lineage>
</organism>
<dbReference type="SUPFAM" id="SSF63829">
    <property type="entry name" value="Calcium-dependent phosphotriesterase"/>
    <property type="match status" value="1"/>
</dbReference>
<dbReference type="InterPro" id="IPR043128">
    <property type="entry name" value="Rev_trsase/Diguanyl_cyclase"/>
</dbReference>
<name>A0ABT1G9H0_9GAMM</name>
<keyword evidence="3" id="KW-0812">Transmembrane</keyword>
<protein>
    <recommendedName>
        <fullName evidence="1">diguanylate cyclase</fullName>
        <ecNumber evidence="1">2.7.7.65</ecNumber>
    </recommendedName>
</protein>
<dbReference type="PROSITE" id="PS50887">
    <property type="entry name" value="GGDEF"/>
    <property type="match status" value="1"/>
</dbReference>
<dbReference type="InterPro" id="IPR011110">
    <property type="entry name" value="Reg_prop"/>
</dbReference>
<reference evidence="5 6" key="1">
    <citation type="submission" date="2022-03" db="EMBL/GenBank/DDBJ databases">
        <title>Genomic Encyclopedia of Type Strains, Phase III (KMG-III): the genomes of soil and plant-associated and newly described type strains.</title>
        <authorList>
            <person name="Whitman W."/>
        </authorList>
    </citation>
    <scope>NUCLEOTIDE SEQUENCE [LARGE SCALE GENOMIC DNA]</scope>
    <source>
        <strain evidence="5 6">BSker1</strain>
    </source>
</reference>
<dbReference type="InterPro" id="IPR050469">
    <property type="entry name" value="Diguanylate_Cyclase"/>
</dbReference>
<keyword evidence="3" id="KW-0472">Membrane</keyword>
<evidence type="ECO:0000256" key="1">
    <source>
        <dbReference type="ARBA" id="ARBA00012528"/>
    </source>
</evidence>
<feature type="transmembrane region" description="Helical" evidence="3">
    <location>
        <begin position="759"/>
        <end position="782"/>
    </location>
</feature>
<dbReference type="NCBIfam" id="TIGR00254">
    <property type="entry name" value="GGDEF"/>
    <property type="match status" value="1"/>
</dbReference>
<evidence type="ECO:0000313" key="5">
    <source>
        <dbReference type="EMBL" id="MCP1727970.1"/>
    </source>
</evidence>
<keyword evidence="6" id="KW-1185">Reference proteome</keyword>
<accession>A0ABT1G9H0</accession>
<dbReference type="Pfam" id="PF00990">
    <property type="entry name" value="GGDEF"/>
    <property type="match status" value="1"/>
</dbReference>